<dbReference type="InterPro" id="IPR013216">
    <property type="entry name" value="Methyltransf_11"/>
</dbReference>
<dbReference type="Gene3D" id="3.40.50.150">
    <property type="entry name" value="Vaccinia Virus protein VP39"/>
    <property type="match status" value="1"/>
</dbReference>
<dbReference type="Pfam" id="PF08241">
    <property type="entry name" value="Methyltransf_11"/>
    <property type="match status" value="1"/>
</dbReference>
<gene>
    <name evidence="2" type="ORF">LX69_01451</name>
</gene>
<reference evidence="2 3" key="1">
    <citation type="submission" date="2018-06" db="EMBL/GenBank/DDBJ databases">
        <title>Genomic Encyclopedia of Archaeal and Bacterial Type Strains, Phase II (KMG-II): from individual species to whole genera.</title>
        <authorList>
            <person name="Goeker M."/>
        </authorList>
    </citation>
    <scope>NUCLEOTIDE SEQUENCE [LARGE SCALE GENOMIC DNA]</scope>
    <source>
        <strain evidence="2 3">DSM 6779</strain>
    </source>
</reference>
<dbReference type="InterPro" id="IPR029063">
    <property type="entry name" value="SAM-dependent_MTases_sf"/>
</dbReference>
<name>A0A2W7P1S4_9BACT</name>
<dbReference type="Proteomes" id="UP000249239">
    <property type="component" value="Unassembled WGS sequence"/>
</dbReference>
<dbReference type="EMBL" id="QKZK01000009">
    <property type="protein sequence ID" value="PZX17402.1"/>
    <property type="molecule type" value="Genomic_DNA"/>
</dbReference>
<feature type="domain" description="Methyltransferase type 11" evidence="1">
    <location>
        <begin position="126"/>
        <end position="160"/>
    </location>
</feature>
<keyword evidence="3" id="KW-1185">Reference proteome</keyword>
<comment type="caution">
    <text evidence="2">The sequence shown here is derived from an EMBL/GenBank/DDBJ whole genome shotgun (WGS) entry which is preliminary data.</text>
</comment>
<proteinExistence type="predicted"/>
<evidence type="ECO:0000313" key="3">
    <source>
        <dbReference type="Proteomes" id="UP000249239"/>
    </source>
</evidence>
<accession>A0A2W7P1S4</accession>
<dbReference type="AlphaFoldDB" id="A0A2W7P1S4"/>
<evidence type="ECO:0000259" key="1">
    <source>
        <dbReference type="Pfam" id="PF08241"/>
    </source>
</evidence>
<organism evidence="2 3">
    <name type="scientific">Breznakibacter xylanolyticus</name>
    <dbReference type="NCBI Taxonomy" id="990"/>
    <lineage>
        <taxon>Bacteria</taxon>
        <taxon>Pseudomonadati</taxon>
        <taxon>Bacteroidota</taxon>
        <taxon>Bacteroidia</taxon>
        <taxon>Marinilabiliales</taxon>
        <taxon>Marinilabiliaceae</taxon>
        <taxon>Breznakibacter</taxon>
    </lineage>
</organism>
<protein>
    <recommendedName>
        <fullName evidence="1">Methyltransferase type 11 domain-containing protein</fullName>
    </recommendedName>
</protein>
<dbReference type="RefSeq" id="WP_111445130.1">
    <property type="nucleotide sequence ID" value="NZ_QKZK01000009.1"/>
</dbReference>
<dbReference type="GO" id="GO:0008757">
    <property type="term" value="F:S-adenosylmethionine-dependent methyltransferase activity"/>
    <property type="evidence" value="ECO:0007669"/>
    <property type="project" value="InterPro"/>
</dbReference>
<sequence>MSIPSAAQPSIQLEGTIPLGRNIREYELMFNLWSMRDTVTYLDCGAGPASFNAEMTVRGRRVVSVDPLYELCRADLAERVESALPGIIAQVSAARHLYRWDMHGSPERLSQSRGESAQHFLADYDQGRHDGRYVAASLPQLPFADESFDVAVCSHLLFLYSKVFDAGFHIDAIRELLRVATEVRIFPLCDLNGEVSPHLREVVKTLRKERCHTQIINVPYEFQRGVNQCLLIRKKRSL</sequence>
<evidence type="ECO:0000313" key="2">
    <source>
        <dbReference type="EMBL" id="PZX17402.1"/>
    </source>
</evidence>
<dbReference type="SUPFAM" id="SSF53335">
    <property type="entry name" value="S-adenosyl-L-methionine-dependent methyltransferases"/>
    <property type="match status" value="1"/>
</dbReference>
<dbReference type="OrthoDB" id="9787807at2"/>